<dbReference type="PROSITE" id="PS00063">
    <property type="entry name" value="ALDOKETO_REDUCTASE_3"/>
    <property type="match status" value="1"/>
</dbReference>
<name>A0A2P4X4D1_9STRA</name>
<dbReference type="SUPFAM" id="SSF51430">
    <property type="entry name" value="NAD(P)-linked oxidoreductase"/>
    <property type="match status" value="1"/>
</dbReference>
<evidence type="ECO:0000313" key="1">
    <source>
        <dbReference type="EMBL" id="POM60403.1"/>
    </source>
</evidence>
<evidence type="ECO:0000313" key="2">
    <source>
        <dbReference type="Proteomes" id="UP000237271"/>
    </source>
</evidence>
<dbReference type="InterPro" id="IPR036812">
    <property type="entry name" value="NAD(P)_OxRdtase_dom_sf"/>
</dbReference>
<dbReference type="EMBL" id="NCKW01016876">
    <property type="protein sequence ID" value="POM60403.1"/>
    <property type="molecule type" value="Genomic_DNA"/>
</dbReference>
<protein>
    <submittedName>
        <fullName evidence="1">Aldehyde reductase</fullName>
    </submittedName>
</protein>
<comment type="caution">
    <text evidence="1">The sequence shown here is derived from an EMBL/GenBank/DDBJ whole genome shotgun (WGS) entry which is preliminary data.</text>
</comment>
<dbReference type="AlphaFoldDB" id="A0A2P4X4D1"/>
<proteinExistence type="predicted"/>
<dbReference type="OrthoDB" id="416253at2759"/>
<dbReference type="Proteomes" id="UP000237271">
    <property type="component" value="Unassembled WGS sequence"/>
</dbReference>
<gene>
    <name evidence="1" type="ORF">PHPALM_30747</name>
</gene>
<dbReference type="PANTHER" id="PTHR43827">
    <property type="entry name" value="2,5-DIKETO-D-GLUCONIC ACID REDUCTASE"/>
    <property type="match status" value="1"/>
</dbReference>
<sequence>MEDPTLVAIAKEVGASPAQVLIAFSLASGFVALPKSVHSERQLSNLEAATIKLTPAQVERLASPDSYMPTALWDPVKQHAV</sequence>
<organism evidence="1 2">
    <name type="scientific">Phytophthora palmivora</name>
    <dbReference type="NCBI Taxonomy" id="4796"/>
    <lineage>
        <taxon>Eukaryota</taxon>
        <taxon>Sar</taxon>
        <taxon>Stramenopiles</taxon>
        <taxon>Oomycota</taxon>
        <taxon>Peronosporomycetes</taxon>
        <taxon>Peronosporales</taxon>
        <taxon>Peronosporaceae</taxon>
        <taxon>Phytophthora</taxon>
    </lineage>
</organism>
<reference evidence="1 2" key="1">
    <citation type="journal article" date="2017" name="Genome Biol. Evol.">
        <title>Phytophthora megakarya and P. palmivora, closely related causal agents of cacao black pod rot, underwent increases in genome sizes and gene numbers by different mechanisms.</title>
        <authorList>
            <person name="Ali S.S."/>
            <person name="Shao J."/>
            <person name="Lary D.J."/>
            <person name="Kronmiller B."/>
            <person name="Shen D."/>
            <person name="Strem M.D."/>
            <person name="Amoako-Attah I."/>
            <person name="Akrofi A.Y."/>
            <person name="Begoude B.A."/>
            <person name="Ten Hoopen G.M."/>
            <person name="Coulibaly K."/>
            <person name="Kebe B.I."/>
            <person name="Melnick R.L."/>
            <person name="Guiltinan M.J."/>
            <person name="Tyler B.M."/>
            <person name="Meinhardt L.W."/>
            <person name="Bailey B.A."/>
        </authorList>
    </citation>
    <scope>NUCLEOTIDE SEQUENCE [LARGE SCALE GENOMIC DNA]</scope>
    <source>
        <strain evidence="2">sbr112.9</strain>
    </source>
</reference>
<dbReference type="InterPro" id="IPR020471">
    <property type="entry name" value="AKR"/>
</dbReference>
<dbReference type="PANTHER" id="PTHR43827:SF13">
    <property type="entry name" value="ALDO_KETO REDUCTASE FAMILY PROTEIN"/>
    <property type="match status" value="1"/>
</dbReference>
<dbReference type="GO" id="GO:0016491">
    <property type="term" value="F:oxidoreductase activity"/>
    <property type="evidence" value="ECO:0007669"/>
    <property type="project" value="InterPro"/>
</dbReference>
<dbReference type="InterPro" id="IPR018170">
    <property type="entry name" value="Aldo/ket_reductase_CS"/>
</dbReference>
<keyword evidence="2" id="KW-1185">Reference proteome</keyword>
<dbReference type="Gene3D" id="3.20.20.100">
    <property type="entry name" value="NADP-dependent oxidoreductase domain"/>
    <property type="match status" value="1"/>
</dbReference>
<accession>A0A2P4X4D1</accession>